<organism evidence="1 2">
    <name type="scientific">Lysobacter enzymogenes</name>
    <dbReference type="NCBI Taxonomy" id="69"/>
    <lineage>
        <taxon>Bacteria</taxon>
        <taxon>Pseudomonadati</taxon>
        <taxon>Pseudomonadota</taxon>
        <taxon>Gammaproteobacteria</taxon>
        <taxon>Lysobacterales</taxon>
        <taxon>Lysobacteraceae</taxon>
        <taxon>Lysobacter</taxon>
    </lineage>
</organism>
<dbReference type="AlphaFoldDB" id="A0A0S2DDL1"/>
<dbReference type="EMBL" id="CP013140">
    <property type="protein sequence ID" value="ALN56678.1"/>
    <property type="molecule type" value="Genomic_DNA"/>
</dbReference>
<gene>
    <name evidence="1" type="ORF">GLE_1321</name>
</gene>
<accession>A0A0S2DDL1</accession>
<protein>
    <submittedName>
        <fullName evidence="1">Uncharacterized protein</fullName>
    </submittedName>
</protein>
<sequence>MRQCVPARFTGGDDAFPEAGGNSRIGVWCGVRSRMQQRPGWARTKDQS</sequence>
<dbReference type="KEGG" id="lez:GLE_1321"/>
<proteinExistence type="predicted"/>
<name>A0A0S2DDL1_LYSEN</name>
<reference evidence="1 2" key="1">
    <citation type="submission" date="2015-11" db="EMBL/GenBank/DDBJ databases">
        <title>Genome sequences of Lysobacter enzymogenes strain C3 and Lysobacter antibioticus ATCC 29479.</title>
        <authorList>
            <person name="Kobayashi D.Y."/>
        </authorList>
    </citation>
    <scope>NUCLEOTIDE SEQUENCE [LARGE SCALE GENOMIC DNA]</scope>
    <source>
        <strain evidence="1 2">C3</strain>
    </source>
</reference>
<evidence type="ECO:0000313" key="2">
    <source>
        <dbReference type="Proteomes" id="UP000061569"/>
    </source>
</evidence>
<dbReference type="Proteomes" id="UP000061569">
    <property type="component" value="Chromosome"/>
</dbReference>
<dbReference type="PATRIC" id="fig|69.6.peg.1305"/>
<evidence type="ECO:0000313" key="1">
    <source>
        <dbReference type="EMBL" id="ALN56678.1"/>
    </source>
</evidence>
<dbReference type="STRING" id="69.GLE_1321"/>